<feature type="transmembrane region" description="Helical" evidence="1">
    <location>
        <begin position="116"/>
        <end position="145"/>
    </location>
</feature>
<feature type="transmembrane region" description="Helical" evidence="1">
    <location>
        <begin position="157"/>
        <end position="178"/>
    </location>
</feature>
<dbReference type="Proteomes" id="UP000694044">
    <property type="component" value="Unassembled WGS sequence"/>
</dbReference>
<gene>
    <name evidence="2" type="ORF">PHYPSEUDO_012198</name>
</gene>
<dbReference type="EMBL" id="JAGDFM010000058">
    <property type="protein sequence ID" value="KAG7388561.1"/>
    <property type="molecule type" value="Genomic_DNA"/>
</dbReference>
<dbReference type="AlphaFoldDB" id="A0A8T1W5H9"/>
<reference evidence="2" key="1">
    <citation type="submission" date="2021-02" db="EMBL/GenBank/DDBJ databases">
        <authorList>
            <person name="Palmer J.M."/>
        </authorList>
    </citation>
    <scope>NUCLEOTIDE SEQUENCE</scope>
    <source>
        <strain evidence="2">SCRP734</strain>
    </source>
</reference>
<organism evidence="2 3">
    <name type="scientific">Phytophthora pseudosyringae</name>
    <dbReference type="NCBI Taxonomy" id="221518"/>
    <lineage>
        <taxon>Eukaryota</taxon>
        <taxon>Sar</taxon>
        <taxon>Stramenopiles</taxon>
        <taxon>Oomycota</taxon>
        <taxon>Peronosporomycetes</taxon>
        <taxon>Peronosporales</taxon>
        <taxon>Peronosporaceae</taxon>
        <taxon>Phytophthora</taxon>
    </lineage>
</organism>
<keyword evidence="1" id="KW-0812">Transmembrane</keyword>
<proteinExistence type="predicted"/>
<protein>
    <recommendedName>
        <fullName evidence="4">Transmembrane protein</fullName>
    </recommendedName>
</protein>
<comment type="caution">
    <text evidence="2">The sequence shown here is derived from an EMBL/GenBank/DDBJ whole genome shotgun (WGS) entry which is preliminary data.</text>
</comment>
<sequence length="827" mass="88738">MVLTDGEDGMSIDMFNCGSDFSRDCYASMRTPPPRSEDGVRAPGSNWTVLSSLRHTAILGEQKAKMPLLIRVRDVRVQAGAAAFVAALMLLVGVFTEGVPVGSRDSVASVDELNEYNFYTGTVAAMLAKPFEMALAFFVPVLSLVLSPRNSLQNDSVAWRALMFCAQGAVAALLTGAFSTLNVQQLDPVVVPVIVASDLSSSSFSTGSTVTSSDRSFSLRPTADTLLRTAILPVYVTSTESACQGRGGWPNIATTYAFFANDWLVDLLPDGRETDSSLHTSIGEVSSASITDRENEAALDSLNATLSANLLLYAMFFSQTLLAWEGLSYLDNSSLAQFQEEVTSWRATEDTNAITETDFQLTATTLLRETLDEQSSRLGLAFDTDAASFNASHVVLSADIEFDAVTIEIPFDEYAIADNGSTGAAMSSAASGSSSSLLYRLSSITDCGEVACLIPPPGDSFVATATLGDTAYTQWNVEPQVQAFAACVFEDGTEFMTADYLHGASCTRRSTTSFLVYSFGRRVVADNVTVDASSSSNSSRVLSVANMQRYHTITLGRLSWRAQDLASDFNAACEVDDNGSTCTGVSFLLENASSAASSSARHLVVGESHLPVVSLGEFDGLYSRWTPLAMVTTPNDLQGDLLFRRNVRHGHNWDLDGQCSTSVDVFATQVEQNRWRMSFGLQEAYTAALFLLFQNAVVREEKPGADGSRTLNFAGSSAHVTLEARIPLPSALVSAVGSAVVLAGALCIAAAGRRKEGVIQRDLGVEEIAKVLLVDRRFPRLFLDCTLDGPDGRALHSFHISALVLRQEEPQPGSSEAGVFVRYPPHA</sequence>
<keyword evidence="3" id="KW-1185">Reference proteome</keyword>
<dbReference type="OrthoDB" id="167851at2759"/>
<evidence type="ECO:0008006" key="4">
    <source>
        <dbReference type="Google" id="ProtNLM"/>
    </source>
</evidence>
<keyword evidence="1" id="KW-0472">Membrane</keyword>
<keyword evidence="1" id="KW-1133">Transmembrane helix</keyword>
<evidence type="ECO:0000256" key="1">
    <source>
        <dbReference type="SAM" id="Phobius"/>
    </source>
</evidence>
<name>A0A8T1W5H9_9STRA</name>
<feature type="transmembrane region" description="Helical" evidence="1">
    <location>
        <begin position="731"/>
        <end position="751"/>
    </location>
</feature>
<accession>A0A8T1W5H9</accession>
<feature type="transmembrane region" description="Helical" evidence="1">
    <location>
        <begin position="75"/>
        <end position="96"/>
    </location>
</feature>
<evidence type="ECO:0000313" key="3">
    <source>
        <dbReference type="Proteomes" id="UP000694044"/>
    </source>
</evidence>
<evidence type="ECO:0000313" key="2">
    <source>
        <dbReference type="EMBL" id="KAG7388561.1"/>
    </source>
</evidence>